<dbReference type="EMBL" id="CZQA01000015">
    <property type="protein sequence ID" value="CUS39740.1"/>
    <property type="molecule type" value="Genomic_DNA"/>
</dbReference>
<comment type="function">
    <text evidence="11">Fluoride-specific ion channel. Important for reducing fluoride concentration in the cell, thus reducing its toxicity.</text>
</comment>
<keyword evidence="11" id="KW-0479">Metal-binding</keyword>
<dbReference type="GO" id="GO:0062054">
    <property type="term" value="F:fluoride channel activity"/>
    <property type="evidence" value="ECO:0007669"/>
    <property type="project" value="UniProtKB-UniRule"/>
</dbReference>
<keyword evidence="8 11" id="KW-0407">Ion channel</keyword>
<dbReference type="Proteomes" id="UP000199032">
    <property type="component" value="Unassembled WGS sequence"/>
</dbReference>
<feature type="binding site" evidence="11">
    <location>
        <position position="122"/>
    </location>
    <ligand>
        <name>Na(+)</name>
        <dbReference type="ChEBI" id="CHEBI:29101"/>
        <note>structural</note>
    </ligand>
</feature>
<comment type="activity regulation">
    <text evidence="11">Na(+) is not transported, but it plays an essential structural role and its presence is essential for fluoride channel function.</text>
</comment>
<name>A0A0S4LQG3_9BACT</name>
<evidence type="ECO:0000256" key="4">
    <source>
        <dbReference type="ARBA" id="ARBA00022692"/>
    </source>
</evidence>
<dbReference type="STRING" id="1742972.COMA1_90034"/>
<feature type="binding site" evidence="11">
    <location>
        <position position="119"/>
    </location>
    <ligand>
        <name>Na(+)</name>
        <dbReference type="ChEBI" id="CHEBI:29101"/>
        <note>structural</note>
    </ligand>
</feature>
<evidence type="ECO:0000313" key="13">
    <source>
        <dbReference type="Proteomes" id="UP000199032"/>
    </source>
</evidence>
<keyword evidence="5 11" id="KW-1133">Transmembrane helix</keyword>
<dbReference type="AlphaFoldDB" id="A0A0S4LQG3"/>
<evidence type="ECO:0000256" key="3">
    <source>
        <dbReference type="ARBA" id="ARBA00022519"/>
    </source>
</evidence>
<feature type="transmembrane region" description="Helical" evidence="11">
    <location>
        <begin position="76"/>
        <end position="99"/>
    </location>
</feature>
<dbReference type="InterPro" id="IPR003691">
    <property type="entry name" value="FluC"/>
</dbReference>
<evidence type="ECO:0000256" key="11">
    <source>
        <dbReference type="HAMAP-Rule" id="MF_00454"/>
    </source>
</evidence>
<sequence length="170" mass="18589">MRDDKQRRSTILPLLALTCSRDSTEALQYNEASIEWTFTESHILRTLFLIGTGGFIGSILRYLVSGYAQQLSKSIQFPFGTLAVNILGCALVGFLAELADQRGVITGETRAFLIVGLLGGFTTFSAFGNETMNLLRDGELWLACGNIIGHTVLGLGAVWLGYSTAYLLWK</sequence>
<dbReference type="GO" id="GO:0046872">
    <property type="term" value="F:metal ion binding"/>
    <property type="evidence" value="ECO:0007669"/>
    <property type="project" value="UniProtKB-KW"/>
</dbReference>
<evidence type="ECO:0000313" key="12">
    <source>
        <dbReference type="EMBL" id="CUS39740.1"/>
    </source>
</evidence>
<evidence type="ECO:0000256" key="9">
    <source>
        <dbReference type="ARBA" id="ARBA00035120"/>
    </source>
</evidence>
<comment type="similarity">
    <text evidence="9 11">Belongs to the fluoride channel Fluc/FEX (TC 1.A.43) family.</text>
</comment>
<organism evidence="12 13">
    <name type="scientific">Candidatus Nitrospira nitrosa</name>
    <dbReference type="NCBI Taxonomy" id="1742972"/>
    <lineage>
        <taxon>Bacteria</taxon>
        <taxon>Pseudomonadati</taxon>
        <taxon>Nitrospirota</taxon>
        <taxon>Nitrospiria</taxon>
        <taxon>Nitrospirales</taxon>
        <taxon>Nitrospiraceae</taxon>
        <taxon>Nitrospira</taxon>
    </lineage>
</organism>
<dbReference type="PANTHER" id="PTHR28259:SF1">
    <property type="entry name" value="FLUORIDE EXPORT PROTEIN 1-RELATED"/>
    <property type="match status" value="1"/>
</dbReference>
<dbReference type="Pfam" id="PF02537">
    <property type="entry name" value="CRCB"/>
    <property type="match status" value="1"/>
</dbReference>
<comment type="subcellular location">
    <subcellularLocation>
        <location evidence="1 11">Cell membrane</location>
        <topology evidence="1 11">Multi-pass membrane protein</topology>
    </subcellularLocation>
</comment>
<evidence type="ECO:0000256" key="1">
    <source>
        <dbReference type="ARBA" id="ARBA00004651"/>
    </source>
</evidence>
<keyword evidence="4 11" id="KW-0812">Transmembrane</keyword>
<evidence type="ECO:0000256" key="5">
    <source>
        <dbReference type="ARBA" id="ARBA00022989"/>
    </source>
</evidence>
<keyword evidence="6 11" id="KW-0406">Ion transport</keyword>
<accession>A0A0S4LQG3</accession>
<gene>
    <name evidence="11" type="primary">fluC</name>
    <name evidence="11" type="synonym">crcB</name>
    <name evidence="12" type="ORF">COMA1_90034</name>
</gene>
<feature type="transmembrane region" description="Helical" evidence="11">
    <location>
        <begin position="140"/>
        <end position="162"/>
    </location>
</feature>
<proteinExistence type="inferred from homology"/>
<keyword evidence="11" id="KW-0813">Transport</keyword>
<feature type="transmembrane region" description="Helical" evidence="11">
    <location>
        <begin position="111"/>
        <end position="128"/>
    </location>
</feature>
<dbReference type="GO" id="GO:0140114">
    <property type="term" value="P:cellular detoxification of fluoride"/>
    <property type="evidence" value="ECO:0007669"/>
    <property type="project" value="UniProtKB-UniRule"/>
</dbReference>
<protein>
    <recommendedName>
        <fullName evidence="11">Fluoride-specific ion channel FluC</fullName>
    </recommendedName>
</protein>
<keyword evidence="7 11" id="KW-0472">Membrane</keyword>
<dbReference type="GO" id="GO:0005886">
    <property type="term" value="C:plasma membrane"/>
    <property type="evidence" value="ECO:0007669"/>
    <property type="project" value="UniProtKB-SubCell"/>
</dbReference>
<keyword evidence="11" id="KW-0915">Sodium</keyword>
<evidence type="ECO:0000256" key="10">
    <source>
        <dbReference type="ARBA" id="ARBA00035585"/>
    </source>
</evidence>
<keyword evidence="3" id="KW-0997">Cell inner membrane</keyword>
<dbReference type="PANTHER" id="PTHR28259">
    <property type="entry name" value="FLUORIDE EXPORT PROTEIN 1-RELATED"/>
    <property type="match status" value="1"/>
</dbReference>
<dbReference type="HAMAP" id="MF_00454">
    <property type="entry name" value="FluC"/>
    <property type="match status" value="1"/>
</dbReference>
<comment type="catalytic activity">
    <reaction evidence="10">
        <text>fluoride(in) = fluoride(out)</text>
        <dbReference type="Rhea" id="RHEA:76159"/>
        <dbReference type="ChEBI" id="CHEBI:17051"/>
    </reaction>
    <physiologicalReaction direction="left-to-right" evidence="10">
        <dbReference type="Rhea" id="RHEA:76160"/>
    </physiologicalReaction>
</comment>
<evidence type="ECO:0000256" key="6">
    <source>
        <dbReference type="ARBA" id="ARBA00023065"/>
    </source>
</evidence>
<dbReference type="RefSeq" id="WP_218055442.1">
    <property type="nucleotide sequence ID" value="NZ_CZQA01000015.1"/>
</dbReference>
<evidence type="ECO:0000256" key="8">
    <source>
        <dbReference type="ARBA" id="ARBA00023303"/>
    </source>
</evidence>
<evidence type="ECO:0000256" key="7">
    <source>
        <dbReference type="ARBA" id="ARBA00023136"/>
    </source>
</evidence>
<keyword evidence="2 11" id="KW-1003">Cell membrane</keyword>
<evidence type="ECO:0000256" key="2">
    <source>
        <dbReference type="ARBA" id="ARBA00022475"/>
    </source>
</evidence>
<feature type="transmembrane region" description="Helical" evidence="11">
    <location>
        <begin position="42"/>
        <end position="64"/>
    </location>
</feature>
<dbReference type="NCBIfam" id="TIGR00494">
    <property type="entry name" value="crcB"/>
    <property type="match status" value="1"/>
</dbReference>
<keyword evidence="13" id="KW-1185">Reference proteome</keyword>
<reference evidence="12 13" key="1">
    <citation type="submission" date="2015-10" db="EMBL/GenBank/DDBJ databases">
        <authorList>
            <person name="Gilbert D.G."/>
        </authorList>
    </citation>
    <scope>NUCLEOTIDE SEQUENCE [LARGE SCALE GENOMIC DNA]</scope>
    <source>
        <strain evidence="12">COMA1</strain>
    </source>
</reference>